<evidence type="ECO:0000256" key="6">
    <source>
        <dbReference type="ARBA" id="ARBA00023288"/>
    </source>
</evidence>
<proteinExistence type="inferred from homology"/>
<evidence type="ECO:0000256" key="4">
    <source>
        <dbReference type="ARBA" id="ARBA00022729"/>
    </source>
</evidence>
<dbReference type="PANTHER" id="PTHR34296:SF2">
    <property type="entry name" value="ABC TRANSPORTER GUANOSINE-BINDING PROTEIN NUPN"/>
    <property type="match status" value="1"/>
</dbReference>
<dbReference type="Pfam" id="PF02608">
    <property type="entry name" value="Bmp"/>
    <property type="match status" value="1"/>
</dbReference>
<protein>
    <submittedName>
        <fullName evidence="9">Nucleoside-binding protein</fullName>
    </submittedName>
</protein>
<evidence type="ECO:0000259" key="8">
    <source>
        <dbReference type="Pfam" id="PF02608"/>
    </source>
</evidence>
<dbReference type="InterPro" id="IPR003760">
    <property type="entry name" value="PnrA-like"/>
</dbReference>
<dbReference type="InterPro" id="IPR050957">
    <property type="entry name" value="BMP_lipoprotein"/>
</dbReference>
<evidence type="ECO:0000256" key="7">
    <source>
        <dbReference type="SAM" id="MobiDB-lite"/>
    </source>
</evidence>
<sequence>MDKYVMYSIGIAIFLIGCTELPSEEVRTKVALVTDVGSVDDQTFNQYAFEGLERARSEFNLQIDYKEAELEVDENGEEVANYLENINIFADLGYELIITVGFAMGDDTKEAALSHPDTKFAVIDSYPTNDDGSAIENLQGILFKEQEVGYIAGVLAGKFVIENNQDRVGFLGGVAIPPVKKFGNGFYKGVKSVCADCKYSCQYVFDFANISAGETAAQEIIAEGAYVLFGAGGLTGSSGIKKAASLGSYVIGVDQDEFYTTFNSGAVTGAELLLTSATKDVAVGVVNTVKTFVEGNFTGEAVTYGFQDEGLGSGVALAPYHAALESLSEDIKASVIEVEEGLRGGTIDTGVDGSSGDIVNPTTGEGDESLNPSECTNIYPS</sequence>
<dbReference type="STRING" id="1513793.SAMN06296036_13716"/>
<dbReference type="GO" id="GO:0005886">
    <property type="term" value="C:plasma membrane"/>
    <property type="evidence" value="ECO:0007669"/>
    <property type="project" value="UniProtKB-SubCell"/>
</dbReference>
<feature type="domain" description="ABC transporter substrate-binding protein PnrA-like" evidence="8">
    <location>
        <begin position="30"/>
        <end position="312"/>
    </location>
</feature>
<evidence type="ECO:0000256" key="3">
    <source>
        <dbReference type="ARBA" id="ARBA00022475"/>
    </source>
</evidence>
<dbReference type="Gene3D" id="3.40.50.2300">
    <property type="match status" value="2"/>
</dbReference>
<dbReference type="InterPro" id="IPR028082">
    <property type="entry name" value="Peripla_BP_I"/>
</dbReference>
<dbReference type="EMBL" id="FWZT01000037">
    <property type="protein sequence ID" value="SMF81573.1"/>
    <property type="molecule type" value="Genomic_DNA"/>
</dbReference>
<evidence type="ECO:0000313" key="10">
    <source>
        <dbReference type="Proteomes" id="UP000192907"/>
    </source>
</evidence>
<keyword evidence="3" id="KW-1003">Cell membrane</keyword>
<evidence type="ECO:0000256" key="5">
    <source>
        <dbReference type="ARBA" id="ARBA00023136"/>
    </source>
</evidence>
<comment type="subcellular location">
    <subcellularLocation>
        <location evidence="1">Cell membrane</location>
        <topology evidence="1">Lipid-anchor</topology>
    </subcellularLocation>
</comment>
<dbReference type="OrthoDB" id="5298108at2"/>
<dbReference type="SUPFAM" id="SSF53822">
    <property type="entry name" value="Periplasmic binding protein-like I"/>
    <property type="match status" value="1"/>
</dbReference>
<dbReference type="PROSITE" id="PS51257">
    <property type="entry name" value="PROKAR_LIPOPROTEIN"/>
    <property type="match status" value="1"/>
</dbReference>
<evidence type="ECO:0000256" key="1">
    <source>
        <dbReference type="ARBA" id="ARBA00004193"/>
    </source>
</evidence>
<dbReference type="Proteomes" id="UP000192907">
    <property type="component" value="Unassembled WGS sequence"/>
</dbReference>
<accession>A0A1Y6CV62</accession>
<organism evidence="9 10">
    <name type="scientific">Pseudobacteriovorax antillogorgiicola</name>
    <dbReference type="NCBI Taxonomy" id="1513793"/>
    <lineage>
        <taxon>Bacteria</taxon>
        <taxon>Pseudomonadati</taxon>
        <taxon>Bdellovibrionota</taxon>
        <taxon>Oligoflexia</taxon>
        <taxon>Oligoflexales</taxon>
        <taxon>Pseudobacteriovoracaceae</taxon>
        <taxon>Pseudobacteriovorax</taxon>
    </lineage>
</organism>
<reference evidence="10" key="1">
    <citation type="submission" date="2017-04" db="EMBL/GenBank/DDBJ databases">
        <authorList>
            <person name="Varghese N."/>
            <person name="Submissions S."/>
        </authorList>
    </citation>
    <scope>NUCLEOTIDE SEQUENCE [LARGE SCALE GENOMIC DNA]</scope>
    <source>
        <strain evidence="10">RKEM611</strain>
    </source>
</reference>
<evidence type="ECO:0000256" key="2">
    <source>
        <dbReference type="ARBA" id="ARBA00008610"/>
    </source>
</evidence>
<feature type="compositionally biased region" description="Polar residues" evidence="7">
    <location>
        <begin position="370"/>
        <end position="381"/>
    </location>
</feature>
<keyword evidence="6" id="KW-0449">Lipoprotein</keyword>
<keyword evidence="10" id="KW-1185">Reference proteome</keyword>
<feature type="region of interest" description="Disordered" evidence="7">
    <location>
        <begin position="346"/>
        <end position="381"/>
    </location>
</feature>
<dbReference type="RefSeq" id="WP_132319569.1">
    <property type="nucleotide sequence ID" value="NZ_FWZT01000037.1"/>
</dbReference>
<evidence type="ECO:0000313" key="9">
    <source>
        <dbReference type="EMBL" id="SMF81573.1"/>
    </source>
</evidence>
<keyword evidence="5" id="KW-0472">Membrane</keyword>
<comment type="similarity">
    <text evidence="2">Belongs to the BMP lipoprotein family.</text>
</comment>
<name>A0A1Y6CV62_9BACT</name>
<dbReference type="PANTHER" id="PTHR34296">
    <property type="entry name" value="TRANSCRIPTIONAL ACTIVATOR PROTEIN MED"/>
    <property type="match status" value="1"/>
</dbReference>
<dbReference type="CDD" id="cd06354">
    <property type="entry name" value="PBP1_PrnA-like"/>
    <property type="match status" value="1"/>
</dbReference>
<dbReference type="AlphaFoldDB" id="A0A1Y6CV62"/>
<keyword evidence="4" id="KW-0732">Signal</keyword>
<gene>
    <name evidence="9" type="ORF">SAMN06296036_13716</name>
</gene>